<dbReference type="PANTHER" id="PTHR43342:SF2">
    <property type="entry name" value="POTENTIAL NAD-REDUCING HYDROGENASE SUBUNIT"/>
    <property type="match status" value="1"/>
</dbReference>
<dbReference type="RefSeq" id="WP_108774361.1">
    <property type="nucleotide sequence ID" value="NZ_JALBUR010000054.1"/>
</dbReference>
<sequence>MEKLSPSALTEIDTIVAKHRNQPGPVIEMLHEVQNSLGYIPFEAMEKIAEAAGTSPAQVYGVVTFYAQFTTQPKGKHVINVCLGTACYVNGSQKLADLLAEKTGAGINETSRDGLFSLDATRCLGACGLAPVCIIDGKVYGNALVSGNAIRRIEEIRAQEADHG</sequence>
<organism evidence="8 9">
    <name type="scientific">Grylomicrobium aquisgranensis</name>
    <dbReference type="NCBI Taxonomy" id="2926318"/>
    <lineage>
        <taxon>Bacteria</taxon>
        <taxon>Bacillati</taxon>
        <taxon>Bacillota</taxon>
        <taxon>Erysipelotrichia</taxon>
        <taxon>Erysipelotrichales</taxon>
        <taxon>Erysipelotrichaceae</taxon>
        <taxon>Grylomicrobium</taxon>
    </lineage>
</organism>
<comment type="cofactor">
    <cofactor evidence="7">
        <name>[2Fe-2S] cluster</name>
        <dbReference type="ChEBI" id="CHEBI:190135"/>
    </cofactor>
    <text evidence="7">Binds 1 [2Fe-2S] cluster.</text>
</comment>
<evidence type="ECO:0000256" key="3">
    <source>
        <dbReference type="ARBA" id="ARBA00022723"/>
    </source>
</evidence>
<dbReference type="AlphaFoldDB" id="A0AB35U447"/>
<dbReference type="InterPro" id="IPR042128">
    <property type="entry name" value="NuoE_dom"/>
</dbReference>
<keyword evidence="2 7" id="KW-0001">2Fe-2S</keyword>
<dbReference type="Proteomes" id="UP001286174">
    <property type="component" value="Unassembled WGS sequence"/>
</dbReference>
<dbReference type="PROSITE" id="PS01099">
    <property type="entry name" value="COMPLEX1_24K"/>
    <property type="match status" value="1"/>
</dbReference>
<dbReference type="InterPro" id="IPR036249">
    <property type="entry name" value="Thioredoxin-like_sf"/>
</dbReference>
<evidence type="ECO:0000256" key="4">
    <source>
        <dbReference type="ARBA" id="ARBA00023004"/>
    </source>
</evidence>
<dbReference type="GO" id="GO:0046872">
    <property type="term" value="F:metal ion binding"/>
    <property type="evidence" value="ECO:0007669"/>
    <property type="project" value="UniProtKB-KW"/>
</dbReference>
<feature type="binding site" evidence="7">
    <location>
        <position position="87"/>
    </location>
    <ligand>
        <name>[2Fe-2S] cluster</name>
        <dbReference type="ChEBI" id="CHEBI:190135"/>
    </ligand>
</feature>
<keyword evidence="4 7" id="KW-0408">Iron</keyword>
<dbReference type="Gene3D" id="1.10.10.1590">
    <property type="entry name" value="NADH-quinone oxidoreductase subunit E"/>
    <property type="match status" value="1"/>
</dbReference>
<dbReference type="CDD" id="cd03064">
    <property type="entry name" value="TRX_Fd_NuoE"/>
    <property type="match status" value="1"/>
</dbReference>
<comment type="caution">
    <text evidence="8">The sequence shown here is derived from an EMBL/GenBank/DDBJ whole genome shotgun (WGS) entry which is preliminary data.</text>
</comment>
<dbReference type="PIRSF" id="PIRSF000216">
    <property type="entry name" value="NADH_DH_24kDa"/>
    <property type="match status" value="1"/>
</dbReference>
<evidence type="ECO:0000256" key="6">
    <source>
        <dbReference type="ARBA" id="ARBA00034078"/>
    </source>
</evidence>
<evidence type="ECO:0000256" key="1">
    <source>
        <dbReference type="ARBA" id="ARBA00010643"/>
    </source>
</evidence>
<dbReference type="PANTHER" id="PTHR43342">
    <property type="entry name" value="NADH-QUINONE OXIDOREDUCTASE, E SUBUNIT"/>
    <property type="match status" value="1"/>
</dbReference>
<feature type="binding site" evidence="7">
    <location>
        <position position="123"/>
    </location>
    <ligand>
        <name>[2Fe-2S] cluster</name>
        <dbReference type="ChEBI" id="CHEBI:190135"/>
    </ligand>
</feature>
<proteinExistence type="inferred from homology"/>
<gene>
    <name evidence="8" type="ORF">MOZ60_11085</name>
</gene>
<dbReference type="InterPro" id="IPR002023">
    <property type="entry name" value="NuoE-like"/>
</dbReference>
<dbReference type="Gene3D" id="3.40.30.10">
    <property type="entry name" value="Glutaredoxin"/>
    <property type="match status" value="1"/>
</dbReference>
<evidence type="ECO:0000256" key="7">
    <source>
        <dbReference type="PIRSR" id="PIRSR000216-1"/>
    </source>
</evidence>
<accession>A0AB35U447</accession>
<evidence type="ECO:0000313" key="9">
    <source>
        <dbReference type="Proteomes" id="UP001286174"/>
    </source>
</evidence>
<keyword evidence="5 7" id="KW-0411">Iron-sulfur</keyword>
<comment type="similarity">
    <text evidence="1">Belongs to the complex I 24 kDa subunit family.</text>
</comment>
<dbReference type="SUPFAM" id="SSF52833">
    <property type="entry name" value="Thioredoxin-like"/>
    <property type="match status" value="1"/>
</dbReference>
<dbReference type="EMBL" id="JALBUR010000054">
    <property type="protein sequence ID" value="MDX8420623.1"/>
    <property type="molecule type" value="Genomic_DNA"/>
</dbReference>
<dbReference type="GO" id="GO:0016491">
    <property type="term" value="F:oxidoreductase activity"/>
    <property type="evidence" value="ECO:0007669"/>
    <property type="project" value="InterPro"/>
</dbReference>
<evidence type="ECO:0000256" key="2">
    <source>
        <dbReference type="ARBA" id="ARBA00022714"/>
    </source>
</evidence>
<dbReference type="InterPro" id="IPR041921">
    <property type="entry name" value="NuoE_N"/>
</dbReference>
<evidence type="ECO:0000256" key="5">
    <source>
        <dbReference type="ARBA" id="ARBA00023014"/>
    </source>
</evidence>
<reference evidence="8 9" key="1">
    <citation type="submission" date="2022-03" db="EMBL/GenBank/DDBJ databases">
        <title>Novel taxa within the pig intestine.</title>
        <authorList>
            <person name="Wylensek D."/>
            <person name="Bishof K."/>
            <person name="Afrizal A."/>
            <person name="Clavel T."/>
        </authorList>
    </citation>
    <scope>NUCLEOTIDE SEQUENCE [LARGE SCALE GENOMIC DNA]</scope>
    <source>
        <strain evidence="8 9">CLA-KB-P133</strain>
    </source>
</reference>
<dbReference type="FunFam" id="1.10.10.1590:FF:000001">
    <property type="entry name" value="NADH-quinone oxidoreductase subunit E"/>
    <property type="match status" value="1"/>
</dbReference>
<protein>
    <submittedName>
        <fullName evidence="8">NAD(P)H-dependent oxidoreductase subunit E</fullName>
    </submittedName>
</protein>
<feature type="binding site" evidence="7">
    <location>
        <position position="127"/>
    </location>
    <ligand>
        <name>[2Fe-2S] cluster</name>
        <dbReference type="ChEBI" id="CHEBI:190135"/>
    </ligand>
</feature>
<evidence type="ECO:0000313" key="8">
    <source>
        <dbReference type="EMBL" id="MDX8420623.1"/>
    </source>
</evidence>
<dbReference type="GO" id="GO:0051537">
    <property type="term" value="F:2 iron, 2 sulfur cluster binding"/>
    <property type="evidence" value="ECO:0007669"/>
    <property type="project" value="UniProtKB-KW"/>
</dbReference>
<comment type="cofactor">
    <cofactor evidence="6">
        <name>[2Fe-2S] cluster</name>
        <dbReference type="ChEBI" id="CHEBI:190135"/>
    </cofactor>
</comment>
<feature type="binding site" evidence="7">
    <location>
        <position position="82"/>
    </location>
    <ligand>
        <name>[2Fe-2S] cluster</name>
        <dbReference type="ChEBI" id="CHEBI:190135"/>
    </ligand>
</feature>
<dbReference type="InterPro" id="IPR028431">
    <property type="entry name" value="NADP_DH_HndA-like"/>
</dbReference>
<keyword evidence="3 7" id="KW-0479">Metal-binding</keyword>
<keyword evidence="9" id="KW-1185">Reference proteome</keyword>
<dbReference type="Pfam" id="PF01257">
    <property type="entry name" value="2Fe-2S_thioredx"/>
    <property type="match status" value="1"/>
</dbReference>
<name>A0AB35U447_9FIRM</name>